<comment type="function">
    <text evidence="10">Core subunit of the mitochondrial membrane respiratory chain NADH dehydrogenase (Complex I) which catalyzes electron transfer from NADH through the respiratory chain, using ubiquinone as an electron acceptor. Essential for the catalytic activity and assembly of complex I.</text>
</comment>
<dbReference type="InterPro" id="IPR003918">
    <property type="entry name" value="NADH_UbQ_OxRdtase"/>
</dbReference>
<name>A0A0H5AP31_HYDVU</name>
<feature type="domain" description="NADH:quinone oxidoreductase/Mrp antiporter transmembrane" evidence="11">
    <location>
        <begin position="132"/>
        <end position="417"/>
    </location>
</feature>
<keyword evidence="10" id="KW-0813">Transport</keyword>
<dbReference type="AlphaFoldDB" id="A0A0H5AP31"/>
<feature type="transmembrane region" description="Helical" evidence="10">
    <location>
        <begin position="302"/>
        <end position="322"/>
    </location>
</feature>
<feature type="transmembrane region" description="Helical" evidence="10">
    <location>
        <begin position="448"/>
        <end position="469"/>
    </location>
</feature>
<keyword evidence="10" id="KW-0830">Ubiquinone</keyword>
<evidence type="ECO:0000256" key="5">
    <source>
        <dbReference type="ARBA" id="ARBA00021006"/>
    </source>
</evidence>
<evidence type="ECO:0000256" key="2">
    <source>
        <dbReference type="ARBA" id="ARBA00004141"/>
    </source>
</evidence>
<feature type="transmembrane region" description="Helical" evidence="10">
    <location>
        <begin position="30"/>
        <end position="49"/>
    </location>
</feature>
<dbReference type="EMBL" id="LC053801">
    <property type="protein sequence ID" value="BAR90939.1"/>
    <property type="molecule type" value="Genomic_DNA"/>
</dbReference>
<keyword evidence="6 10" id="KW-0812">Transmembrane</keyword>
<keyword evidence="10" id="KW-0679">Respiratory chain</keyword>
<dbReference type="OrthoDB" id="10063554at2759"/>
<proteinExistence type="inferred from homology"/>
<geneLocation type="mitochondrion" evidence="12"/>
<feature type="transmembrane region" description="Helical" evidence="10">
    <location>
        <begin position="61"/>
        <end position="77"/>
    </location>
</feature>
<dbReference type="GO" id="GO:0048039">
    <property type="term" value="F:ubiquinone binding"/>
    <property type="evidence" value="ECO:0007669"/>
    <property type="project" value="TreeGrafter"/>
</dbReference>
<evidence type="ECO:0000256" key="7">
    <source>
        <dbReference type="ARBA" id="ARBA00022989"/>
    </source>
</evidence>
<protein>
    <recommendedName>
        <fullName evidence="5 10">NADH-ubiquinone oxidoreductase chain 4</fullName>
        <ecNumber evidence="4 10">7.1.1.2</ecNumber>
    </recommendedName>
</protein>
<dbReference type="GO" id="GO:0015990">
    <property type="term" value="P:electron transport coupled proton transport"/>
    <property type="evidence" value="ECO:0007669"/>
    <property type="project" value="TreeGrafter"/>
</dbReference>
<reference evidence="12" key="1">
    <citation type="submission" date="2015-05" db="EMBL/GenBank/DDBJ databases">
        <title>Evolution of Endosymbiotic Potential of H. Vulgaris with green alga.</title>
        <authorList>
            <person name="Ishikawa M."/>
            <person name="Shimizu H."/>
            <person name="Nozawa M."/>
            <person name="Ikeo K."/>
            <person name="Gojobori T."/>
        </authorList>
    </citation>
    <scope>NUCLEOTIDE SEQUENCE</scope>
    <source>
        <strain evidence="12">B11</strain>
    </source>
</reference>
<keyword evidence="10" id="KW-0520">NAD</keyword>
<sequence length="484" mass="55837">MYIIFLLLIPFLSILNILFLKRNSSNIFNISLSWSLILLLYYIVFFVLNYRIFNFQFSIDFNWLLVNSIFINWNNFILSVDGISIFFIGLSILLIPICILISFRSIKYFKKEFNILLFISVILLIGVFSILDVLWFYILFESILIPVFIMIGIWGYREEKIKAAFYFFFYTLIGSLLMLISIFKLYSLIGTTNYENLLIIKIPYDIQFWLFIGFFIGLAVKIPMVPFHIWLPQAHVEAPIAGSILLAGILLKLGGYGLIRFCYPIFPSASQFYYPLIIIISIIAIVYGALTTCRQIDIKRLIAYSSVSHMGLVTVGIFSHSIEGLTGSILMMIAHGLSSSGLFIITSIIYFRFHSRIIKYFRGLTITMPILSIITFILILANISFPLTLNFIAELFLIISAFKFSLFIILLILLGVFINLIYSLWVYNRMFFGSNSIHLKFSRDIVNFEFQSLLPLIIFIIILGIYPNILINPITFSSYINISI</sequence>
<dbReference type="GO" id="GO:0008137">
    <property type="term" value="F:NADH dehydrogenase (ubiquinone) activity"/>
    <property type="evidence" value="ECO:0007669"/>
    <property type="project" value="UniProtKB-UniRule"/>
</dbReference>
<organism evidence="12">
    <name type="scientific">Hydra vulgaris</name>
    <name type="common">Hydra</name>
    <name type="synonym">Hydra attenuata</name>
    <dbReference type="NCBI Taxonomy" id="6087"/>
    <lineage>
        <taxon>Eukaryota</taxon>
        <taxon>Metazoa</taxon>
        <taxon>Cnidaria</taxon>
        <taxon>Hydrozoa</taxon>
        <taxon>Hydroidolina</taxon>
        <taxon>Anthoathecata</taxon>
        <taxon>Aplanulata</taxon>
        <taxon>Hydridae</taxon>
        <taxon>Hydra</taxon>
    </lineage>
</organism>
<comment type="catalytic activity">
    <reaction evidence="9 10">
        <text>a ubiquinone + NADH + 5 H(+)(in) = a ubiquinol + NAD(+) + 4 H(+)(out)</text>
        <dbReference type="Rhea" id="RHEA:29091"/>
        <dbReference type="Rhea" id="RHEA-COMP:9565"/>
        <dbReference type="Rhea" id="RHEA-COMP:9566"/>
        <dbReference type="ChEBI" id="CHEBI:15378"/>
        <dbReference type="ChEBI" id="CHEBI:16389"/>
        <dbReference type="ChEBI" id="CHEBI:17976"/>
        <dbReference type="ChEBI" id="CHEBI:57540"/>
        <dbReference type="ChEBI" id="CHEBI:57945"/>
        <dbReference type="EC" id="7.1.1.2"/>
    </reaction>
</comment>
<dbReference type="InterPro" id="IPR001750">
    <property type="entry name" value="ND/Mrp_TM"/>
</dbReference>
<evidence type="ECO:0000313" key="12">
    <source>
        <dbReference type="EMBL" id="BAR90939.1"/>
    </source>
</evidence>
<evidence type="ECO:0000256" key="10">
    <source>
        <dbReference type="RuleBase" id="RU003297"/>
    </source>
</evidence>
<evidence type="ECO:0000256" key="1">
    <source>
        <dbReference type="ARBA" id="ARBA00003257"/>
    </source>
</evidence>
<evidence type="ECO:0000256" key="6">
    <source>
        <dbReference type="ARBA" id="ARBA00022692"/>
    </source>
</evidence>
<feature type="transmembrane region" description="Helical" evidence="10">
    <location>
        <begin position="163"/>
        <end position="186"/>
    </location>
</feature>
<keyword evidence="10 12" id="KW-0496">Mitochondrion</keyword>
<gene>
    <name evidence="12" type="primary">ND4</name>
</gene>
<feature type="transmembrane region" description="Helical" evidence="10">
    <location>
        <begin position="113"/>
        <end position="131"/>
    </location>
</feature>
<dbReference type="GO" id="GO:0003954">
    <property type="term" value="F:NADH dehydrogenase activity"/>
    <property type="evidence" value="ECO:0007669"/>
    <property type="project" value="TreeGrafter"/>
</dbReference>
<dbReference type="GO" id="GO:0031966">
    <property type="term" value="C:mitochondrial membrane"/>
    <property type="evidence" value="ECO:0007669"/>
    <property type="project" value="UniProtKB-SubCell"/>
</dbReference>
<comment type="similarity">
    <text evidence="3 10">Belongs to the complex I subunit 4 family.</text>
</comment>
<dbReference type="PANTHER" id="PTHR43507">
    <property type="entry name" value="NADH-UBIQUINONE OXIDOREDUCTASE CHAIN 4"/>
    <property type="match status" value="1"/>
</dbReference>
<evidence type="ECO:0000256" key="8">
    <source>
        <dbReference type="ARBA" id="ARBA00023136"/>
    </source>
</evidence>
<evidence type="ECO:0000256" key="4">
    <source>
        <dbReference type="ARBA" id="ARBA00012944"/>
    </source>
</evidence>
<evidence type="ECO:0000256" key="9">
    <source>
        <dbReference type="ARBA" id="ARBA00049551"/>
    </source>
</evidence>
<dbReference type="InterPro" id="IPR010227">
    <property type="entry name" value="NADH_Q_OxRdtase_chainM/4"/>
</dbReference>
<dbReference type="NCBIfam" id="TIGR01972">
    <property type="entry name" value="NDH_I_M"/>
    <property type="match status" value="1"/>
</dbReference>
<keyword evidence="10" id="KW-0249">Electron transport</keyword>
<dbReference type="Pfam" id="PF00361">
    <property type="entry name" value="Proton_antipo_M"/>
    <property type="match status" value="1"/>
</dbReference>
<evidence type="ECO:0000259" key="11">
    <source>
        <dbReference type="Pfam" id="PF00361"/>
    </source>
</evidence>
<feature type="transmembrane region" description="Helical" evidence="10">
    <location>
        <begin position="83"/>
        <end position="101"/>
    </location>
</feature>
<feature type="transmembrane region" description="Helical" evidence="10">
    <location>
        <begin position="206"/>
        <end position="231"/>
    </location>
</feature>
<feature type="transmembrane region" description="Helical" evidence="10">
    <location>
        <begin position="363"/>
        <end position="383"/>
    </location>
</feature>
<keyword evidence="8 10" id="KW-0472">Membrane</keyword>
<feature type="transmembrane region" description="Helical" evidence="10">
    <location>
        <begin position="395"/>
        <end position="427"/>
    </location>
</feature>
<feature type="transmembrane region" description="Helical" evidence="10">
    <location>
        <begin position="137"/>
        <end position="156"/>
    </location>
</feature>
<accession>A0A0H5AP31</accession>
<dbReference type="PRINTS" id="PR01437">
    <property type="entry name" value="NUOXDRDTASE4"/>
</dbReference>
<dbReference type="EC" id="7.1.1.2" evidence="4 10"/>
<keyword evidence="7 10" id="KW-1133">Transmembrane helix</keyword>
<feature type="transmembrane region" description="Helical" evidence="10">
    <location>
        <begin position="328"/>
        <end position="351"/>
    </location>
</feature>
<comment type="subcellular location">
    <subcellularLocation>
        <location evidence="2">Membrane</location>
        <topology evidence="2">Multi-pass membrane protein</topology>
    </subcellularLocation>
    <subcellularLocation>
        <location evidence="10">Mitochondrion membrane</location>
        <topology evidence="10">Multi-pass membrane protein</topology>
    </subcellularLocation>
</comment>
<dbReference type="PANTHER" id="PTHR43507:SF1">
    <property type="entry name" value="NADH-UBIQUINONE OXIDOREDUCTASE CHAIN 4"/>
    <property type="match status" value="1"/>
</dbReference>
<feature type="transmembrane region" description="Helical" evidence="10">
    <location>
        <begin position="243"/>
        <end position="266"/>
    </location>
</feature>
<feature type="transmembrane region" description="Helical" evidence="10">
    <location>
        <begin position="272"/>
        <end position="290"/>
    </location>
</feature>
<evidence type="ECO:0000256" key="3">
    <source>
        <dbReference type="ARBA" id="ARBA00009025"/>
    </source>
</evidence>
<comment type="function">
    <text evidence="1">Core subunit of the mitochondrial membrane respiratory chain NADH dehydrogenase (Complex I) that is believed to belong to the minimal assembly required for catalysis. Complex I functions in the transfer of electrons from NADH to the respiratory chain. The immediate electron acceptor for the enzyme is believed to be ubiquinone.</text>
</comment>
<dbReference type="GO" id="GO:0042773">
    <property type="term" value="P:ATP synthesis coupled electron transport"/>
    <property type="evidence" value="ECO:0007669"/>
    <property type="project" value="InterPro"/>
</dbReference>